<dbReference type="InterPro" id="IPR036683">
    <property type="entry name" value="CO_DH_flav_C_dom_sf"/>
</dbReference>
<dbReference type="GO" id="GO:0071949">
    <property type="term" value="F:FAD binding"/>
    <property type="evidence" value="ECO:0007669"/>
    <property type="project" value="InterPro"/>
</dbReference>
<dbReference type="Gene3D" id="3.30.43.10">
    <property type="entry name" value="Uridine Diphospho-n-acetylenolpyruvylglucosamine Reductase, domain 2"/>
    <property type="match status" value="1"/>
</dbReference>
<evidence type="ECO:0000256" key="3">
    <source>
        <dbReference type="ARBA" id="ARBA00023002"/>
    </source>
</evidence>
<dbReference type="InterPro" id="IPR005107">
    <property type="entry name" value="CO_DH_flav_C"/>
</dbReference>
<dbReference type="SUPFAM" id="SSF56176">
    <property type="entry name" value="FAD-binding/transporter-associated domain-like"/>
    <property type="match status" value="1"/>
</dbReference>
<proteinExistence type="predicted"/>
<name>A0A933GMD4_UNCTE</name>
<evidence type="ECO:0000313" key="5">
    <source>
        <dbReference type="EMBL" id="MBI4596568.1"/>
    </source>
</evidence>
<sequence>MKPFQYYLPGTLEEVLKLLAAHKGEAKVVAGGTDLINQIKRGEICPKCLISLNAVATMQFISKENGLIRIGAGTNLRAIETSLIIKSSFPILAQAAGQIGSPQIRNRGTIGGNLVNAAPSADMAAPLLALNAAVTIVGLNKKLEIPIQDLFQGPGVTSLEEDSLLHEITVPIGSINTRALYYKLGPRMGMDIATVGVAVAVTPAKTGTIEQAAIALGAVAPTPIRARKTEQMLLGQSFSEELIEEAATTAAEEANPISDQRASANYRKEMVKVLVRRGLRETWQKN</sequence>
<keyword evidence="2" id="KW-0274">FAD</keyword>
<keyword evidence="1" id="KW-0285">Flavoprotein</keyword>
<organism evidence="5 6">
    <name type="scientific">Tectimicrobiota bacterium</name>
    <dbReference type="NCBI Taxonomy" id="2528274"/>
    <lineage>
        <taxon>Bacteria</taxon>
        <taxon>Pseudomonadati</taxon>
        <taxon>Nitrospinota/Tectimicrobiota group</taxon>
        <taxon>Candidatus Tectimicrobiota</taxon>
    </lineage>
</organism>
<dbReference type="Pfam" id="PF00941">
    <property type="entry name" value="FAD_binding_5"/>
    <property type="match status" value="1"/>
</dbReference>
<gene>
    <name evidence="5" type="ORF">HY730_09385</name>
</gene>
<dbReference type="PANTHER" id="PTHR42659:SF2">
    <property type="entry name" value="XANTHINE DEHYDROGENASE SUBUNIT C-RELATED"/>
    <property type="match status" value="1"/>
</dbReference>
<dbReference type="InterPro" id="IPR016166">
    <property type="entry name" value="FAD-bd_PCMH"/>
</dbReference>
<dbReference type="Pfam" id="PF03450">
    <property type="entry name" value="CO_deh_flav_C"/>
    <property type="match status" value="1"/>
</dbReference>
<feature type="domain" description="FAD-binding PCMH-type" evidence="4">
    <location>
        <begin position="1"/>
        <end position="175"/>
    </location>
</feature>
<accession>A0A933GMD4</accession>
<dbReference type="GO" id="GO:0016491">
    <property type="term" value="F:oxidoreductase activity"/>
    <property type="evidence" value="ECO:0007669"/>
    <property type="project" value="UniProtKB-KW"/>
</dbReference>
<dbReference type="PANTHER" id="PTHR42659">
    <property type="entry name" value="XANTHINE DEHYDROGENASE SUBUNIT C-RELATED"/>
    <property type="match status" value="1"/>
</dbReference>
<evidence type="ECO:0000256" key="2">
    <source>
        <dbReference type="ARBA" id="ARBA00022827"/>
    </source>
</evidence>
<dbReference type="SMART" id="SM01092">
    <property type="entry name" value="CO_deh_flav_C"/>
    <property type="match status" value="1"/>
</dbReference>
<dbReference type="SUPFAM" id="SSF55447">
    <property type="entry name" value="CO dehydrogenase flavoprotein C-terminal domain-like"/>
    <property type="match status" value="1"/>
</dbReference>
<keyword evidence="3" id="KW-0560">Oxidoreductase</keyword>
<dbReference type="AlphaFoldDB" id="A0A933GMD4"/>
<dbReference type="EMBL" id="JACQWF010000408">
    <property type="protein sequence ID" value="MBI4596568.1"/>
    <property type="molecule type" value="Genomic_DNA"/>
</dbReference>
<dbReference type="Gene3D" id="3.30.390.50">
    <property type="entry name" value="CO dehydrogenase flavoprotein, C-terminal domain"/>
    <property type="match status" value="1"/>
</dbReference>
<comment type="caution">
    <text evidence="5">The sequence shown here is derived from an EMBL/GenBank/DDBJ whole genome shotgun (WGS) entry which is preliminary data.</text>
</comment>
<dbReference type="InterPro" id="IPR002346">
    <property type="entry name" value="Mopterin_DH_FAD-bd"/>
</dbReference>
<dbReference type="InterPro" id="IPR016169">
    <property type="entry name" value="FAD-bd_PCMH_sub2"/>
</dbReference>
<protein>
    <submittedName>
        <fullName evidence="5">Xanthine dehydrogenase family protein subunit M</fullName>
    </submittedName>
</protein>
<evidence type="ECO:0000259" key="4">
    <source>
        <dbReference type="PROSITE" id="PS51387"/>
    </source>
</evidence>
<dbReference type="InterPro" id="IPR036318">
    <property type="entry name" value="FAD-bd_PCMH-like_sf"/>
</dbReference>
<evidence type="ECO:0000313" key="6">
    <source>
        <dbReference type="Proteomes" id="UP000772181"/>
    </source>
</evidence>
<dbReference type="Gene3D" id="3.30.465.10">
    <property type="match status" value="1"/>
</dbReference>
<dbReference type="PROSITE" id="PS51387">
    <property type="entry name" value="FAD_PCMH"/>
    <property type="match status" value="1"/>
</dbReference>
<dbReference type="InterPro" id="IPR016167">
    <property type="entry name" value="FAD-bd_PCMH_sub1"/>
</dbReference>
<dbReference type="InterPro" id="IPR051312">
    <property type="entry name" value="Diverse_Substr_Oxidored"/>
</dbReference>
<evidence type="ECO:0000256" key="1">
    <source>
        <dbReference type="ARBA" id="ARBA00022630"/>
    </source>
</evidence>
<dbReference type="Proteomes" id="UP000772181">
    <property type="component" value="Unassembled WGS sequence"/>
</dbReference>
<reference evidence="5" key="1">
    <citation type="submission" date="2020-07" db="EMBL/GenBank/DDBJ databases">
        <title>Huge and variable diversity of episymbiotic CPR bacteria and DPANN archaea in groundwater ecosystems.</title>
        <authorList>
            <person name="He C.Y."/>
            <person name="Keren R."/>
            <person name="Whittaker M."/>
            <person name="Farag I.F."/>
            <person name="Doudna J."/>
            <person name="Cate J.H.D."/>
            <person name="Banfield J.F."/>
        </authorList>
    </citation>
    <scope>NUCLEOTIDE SEQUENCE</scope>
    <source>
        <strain evidence="5">NC_groundwater_1482_Ag_S-0.65um_47_24</strain>
    </source>
</reference>